<dbReference type="InParanoid" id="G3SZH8"/>
<evidence type="ECO:0000259" key="10">
    <source>
        <dbReference type="Pfam" id="PF14650"/>
    </source>
</evidence>
<organism evidence="11 12">
    <name type="scientific">Loxodonta africana</name>
    <name type="common">African elephant</name>
    <dbReference type="NCBI Taxonomy" id="9785"/>
    <lineage>
        <taxon>Eukaryota</taxon>
        <taxon>Metazoa</taxon>
        <taxon>Chordata</taxon>
        <taxon>Craniata</taxon>
        <taxon>Vertebrata</taxon>
        <taxon>Euteleostomi</taxon>
        <taxon>Mammalia</taxon>
        <taxon>Eutheria</taxon>
        <taxon>Afrotheria</taxon>
        <taxon>Proboscidea</taxon>
        <taxon>Elephantidae</taxon>
        <taxon>Loxodonta</taxon>
    </lineage>
</organism>
<evidence type="ECO:0000256" key="9">
    <source>
        <dbReference type="SAM" id="MobiDB-lite"/>
    </source>
</evidence>
<keyword evidence="4" id="KW-0744">Spermatogenesis</keyword>
<evidence type="ECO:0000256" key="4">
    <source>
        <dbReference type="ARBA" id="ARBA00022871"/>
    </source>
</evidence>
<dbReference type="InterPro" id="IPR039509">
    <property type="entry name" value="SPATA31"/>
</dbReference>
<comment type="subcellular location">
    <subcellularLocation>
        <location evidence="1">Membrane</location>
        <topology evidence="1">Single-pass membrane protein</topology>
    </subcellularLocation>
</comment>
<dbReference type="GO" id="GO:0016020">
    <property type="term" value="C:membrane"/>
    <property type="evidence" value="ECO:0007669"/>
    <property type="project" value="UniProtKB-SubCell"/>
</dbReference>
<dbReference type="GeneTree" id="ENSGT00950000183043"/>
<sequence>MEAGSPSLLNPDVQKPLEIESAKRMESKMCKEKVKDVSFKKHMSPDYRLNSSGMLKSVSHEQTTTVPQPYWSKPEQLSSPQQLIYPKALGEHLLQKRIQLFWGLPSLHSESLGPTAWVSGSSSAVQSSVLFNRISNACPVQVSSLCQIPLQSSSPIPPPPPSTAQIRAYGIPCPSAQNETQTFISAEMEHLESPLLQKQLKSWGASPSVARGSQGSFSPLSPNLPQDSRASEVHKSDSILPGDVPSRTELQKQLEQHIRKRVTQHKRSLPGRIPESQDLTQPRGKLPGTCQAKGQHGPSWPSVFIGESSKDIKKMGCRHQLGKYLGKGLGQVPKYDISQGSEKPPVKVLRAGSEKELKSDSMSYSGSNTGNYIRRNPHKKQLENTLNVHLGRESEHITEGRIPVSVGHSWLTATHTLPKSDTYVETENLVSSECQAQHRNTPQEFSFLTPGTGQALETNTKRFCVRHKWGLSIQAGKPVNLNLSENQSLPLSQYEFPSATHESWTRSGAEAAKFWGENPQADWGEKMTVKKSDP</sequence>
<keyword evidence="12" id="KW-1185">Reference proteome</keyword>
<dbReference type="PANTHER" id="PTHR21859">
    <property type="entry name" value="ACROSOME-SPECIFIC PROTEIN"/>
    <property type="match status" value="1"/>
</dbReference>
<dbReference type="GO" id="GO:0030154">
    <property type="term" value="P:cell differentiation"/>
    <property type="evidence" value="ECO:0007669"/>
    <property type="project" value="UniProtKB-KW"/>
</dbReference>
<comment type="function">
    <text evidence="8">May play a role in spermatogenesis.</text>
</comment>
<dbReference type="AlphaFoldDB" id="G3SZH8"/>
<proteinExistence type="inferred from homology"/>
<dbReference type="HOGENOM" id="CLU_043107_0_0_1"/>
<keyword evidence="2" id="KW-0812">Transmembrane</keyword>
<evidence type="ECO:0000256" key="8">
    <source>
        <dbReference type="ARBA" id="ARBA00037695"/>
    </source>
</evidence>
<protein>
    <recommendedName>
        <fullName evidence="10">SPATA31 domain-containing protein</fullName>
    </recommendedName>
</protein>
<name>G3SZH8_LOXAF</name>
<dbReference type="Pfam" id="PF14650">
    <property type="entry name" value="FAM75"/>
    <property type="match status" value="2"/>
</dbReference>
<dbReference type="eggNOG" id="ENOG502RU0E">
    <property type="taxonomic scope" value="Eukaryota"/>
</dbReference>
<evidence type="ECO:0000256" key="6">
    <source>
        <dbReference type="ARBA" id="ARBA00023136"/>
    </source>
</evidence>
<feature type="region of interest" description="Disordered" evidence="9">
    <location>
        <begin position="260"/>
        <end position="301"/>
    </location>
</feature>
<evidence type="ECO:0000256" key="7">
    <source>
        <dbReference type="ARBA" id="ARBA00035009"/>
    </source>
</evidence>
<feature type="region of interest" description="Disordered" evidence="9">
    <location>
        <begin position="352"/>
        <end position="375"/>
    </location>
</feature>
<feature type="compositionally biased region" description="Polar residues" evidence="9">
    <location>
        <begin position="360"/>
        <end position="371"/>
    </location>
</feature>
<evidence type="ECO:0000256" key="2">
    <source>
        <dbReference type="ARBA" id="ARBA00022692"/>
    </source>
</evidence>
<dbReference type="GO" id="GO:0007283">
    <property type="term" value="P:spermatogenesis"/>
    <property type="evidence" value="ECO:0007669"/>
    <property type="project" value="UniProtKB-KW"/>
</dbReference>
<comment type="similarity">
    <text evidence="7">Belongs to the SPATA31 family.</text>
</comment>
<evidence type="ECO:0000313" key="12">
    <source>
        <dbReference type="Proteomes" id="UP000007646"/>
    </source>
</evidence>
<keyword evidence="5" id="KW-1133">Transmembrane helix</keyword>
<accession>G3SZH8</accession>
<reference evidence="11" key="3">
    <citation type="submission" date="2025-09" db="UniProtKB">
        <authorList>
            <consortium name="Ensembl"/>
        </authorList>
    </citation>
    <scope>IDENTIFICATION</scope>
    <source>
        <strain evidence="11">Isolate ISIS603380</strain>
    </source>
</reference>
<feature type="domain" description="SPATA31" evidence="10">
    <location>
        <begin position="147"/>
        <end position="410"/>
    </location>
</feature>
<feature type="compositionally biased region" description="Polar residues" evidence="9">
    <location>
        <begin position="211"/>
        <end position="228"/>
    </location>
</feature>
<keyword evidence="6" id="KW-0472">Membrane</keyword>
<evidence type="ECO:0000256" key="5">
    <source>
        <dbReference type="ARBA" id="ARBA00022989"/>
    </source>
</evidence>
<reference evidence="11" key="2">
    <citation type="submission" date="2025-08" db="UniProtKB">
        <authorList>
            <consortium name="Ensembl"/>
        </authorList>
    </citation>
    <scope>IDENTIFICATION</scope>
    <source>
        <strain evidence="11">Isolate ISIS603380</strain>
    </source>
</reference>
<evidence type="ECO:0000256" key="1">
    <source>
        <dbReference type="ARBA" id="ARBA00004167"/>
    </source>
</evidence>
<evidence type="ECO:0000256" key="3">
    <source>
        <dbReference type="ARBA" id="ARBA00022782"/>
    </source>
</evidence>
<evidence type="ECO:0000313" key="11">
    <source>
        <dbReference type="Ensembl" id="ENSLAFP00000006024.3"/>
    </source>
</evidence>
<dbReference type="Ensembl" id="ENSLAFT00000007159.3">
    <property type="protein sequence ID" value="ENSLAFP00000006024.3"/>
    <property type="gene ID" value="ENSLAFG00000007156.3"/>
</dbReference>
<dbReference type="Proteomes" id="UP000007646">
    <property type="component" value="Unassembled WGS sequence"/>
</dbReference>
<reference evidence="11 12" key="1">
    <citation type="submission" date="2009-06" db="EMBL/GenBank/DDBJ databases">
        <title>The Genome Sequence of Loxodonta africana (African elephant).</title>
        <authorList>
            <person name="Di Palma F."/>
            <person name="Heiman D."/>
            <person name="Young S."/>
            <person name="Johnson J."/>
            <person name="Lander E.S."/>
            <person name="Lindblad-Toh K."/>
        </authorList>
    </citation>
    <scope>NUCLEOTIDE SEQUENCE [LARGE SCALE GENOMIC DNA]</scope>
    <source>
        <strain evidence="11 12">Isolate ISIS603380</strain>
    </source>
</reference>
<feature type="domain" description="SPATA31" evidence="10">
    <location>
        <begin position="81"/>
        <end position="143"/>
    </location>
</feature>
<feature type="compositionally biased region" description="Basic residues" evidence="9">
    <location>
        <begin position="260"/>
        <end position="269"/>
    </location>
</feature>
<dbReference type="PANTHER" id="PTHR21859:SF55">
    <property type="entry name" value="SPERMATOGENESIS-ASSOCIATED PROTEIN 31A1-RELATED"/>
    <property type="match status" value="1"/>
</dbReference>
<feature type="region of interest" description="Disordered" evidence="9">
    <location>
        <begin position="206"/>
        <end position="245"/>
    </location>
</feature>
<keyword evidence="3" id="KW-0221">Differentiation</keyword>